<dbReference type="AlphaFoldDB" id="A0A921L1Q9"/>
<feature type="active site" description="Proton acceptor" evidence="2">
    <location>
        <position position="177"/>
    </location>
</feature>
<evidence type="ECO:0000256" key="2">
    <source>
        <dbReference type="PIRSR" id="PIRSR000102-1"/>
    </source>
</evidence>
<name>A0A921L1Q9_9PAST</name>
<dbReference type="InterPro" id="IPR022383">
    <property type="entry name" value="Lactate/malate_DH_C"/>
</dbReference>
<evidence type="ECO:0000313" key="7">
    <source>
        <dbReference type="EMBL" id="HJF74271.1"/>
    </source>
</evidence>
<evidence type="ECO:0000259" key="5">
    <source>
        <dbReference type="Pfam" id="PF00056"/>
    </source>
</evidence>
<dbReference type="SUPFAM" id="SSF56327">
    <property type="entry name" value="LDH C-terminal domain-like"/>
    <property type="match status" value="1"/>
</dbReference>
<dbReference type="Gene3D" id="3.90.110.10">
    <property type="entry name" value="Lactate dehydrogenase/glycoside hydrolase, family 4, C-terminal"/>
    <property type="match status" value="1"/>
</dbReference>
<protein>
    <submittedName>
        <fullName evidence="7">NAD(P)-binding domain-containing protein</fullName>
    </submittedName>
</protein>
<evidence type="ECO:0000256" key="3">
    <source>
        <dbReference type="PIRSR" id="PIRSR000102-3"/>
    </source>
</evidence>
<keyword evidence="4" id="KW-0560">Oxidoreductase</keyword>
<feature type="binding site" evidence="3">
    <location>
        <begin position="9"/>
        <end position="14"/>
    </location>
    <ligand>
        <name>NAD(+)</name>
        <dbReference type="ChEBI" id="CHEBI:57540"/>
    </ligand>
</feature>
<dbReference type="PANTHER" id="PTHR43128:SF31">
    <property type="entry name" value="L-LACTATE DEHYDROGENASE"/>
    <property type="match status" value="1"/>
</dbReference>
<reference evidence="7" key="2">
    <citation type="submission" date="2021-09" db="EMBL/GenBank/DDBJ databases">
        <authorList>
            <person name="Gilroy R."/>
        </authorList>
    </citation>
    <scope>NUCLEOTIDE SEQUENCE</scope>
    <source>
        <strain evidence="7">ChiHjej11B10-15683</strain>
    </source>
</reference>
<evidence type="ECO:0000313" key="8">
    <source>
        <dbReference type="Proteomes" id="UP000749334"/>
    </source>
</evidence>
<dbReference type="PRINTS" id="PR00086">
    <property type="entry name" value="LLDHDRGNASE"/>
</dbReference>
<dbReference type="InterPro" id="IPR036291">
    <property type="entry name" value="NAD(P)-bd_dom_sf"/>
</dbReference>
<reference evidence="7" key="1">
    <citation type="journal article" date="2021" name="PeerJ">
        <title>Extensive microbial diversity within the chicken gut microbiome revealed by metagenomics and culture.</title>
        <authorList>
            <person name="Gilroy R."/>
            <person name="Ravi A."/>
            <person name="Getino M."/>
            <person name="Pursley I."/>
            <person name="Horton D.L."/>
            <person name="Alikhan N.F."/>
            <person name="Baker D."/>
            <person name="Gharbi K."/>
            <person name="Hall N."/>
            <person name="Watson M."/>
            <person name="Adriaenssens E.M."/>
            <person name="Foster-Nyarko E."/>
            <person name="Jarju S."/>
            <person name="Secka A."/>
            <person name="Antonio M."/>
            <person name="Oren A."/>
            <person name="Chaudhuri R.R."/>
            <person name="La Ragione R."/>
            <person name="Hildebrand F."/>
            <person name="Pallen M.J."/>
        </authorList>
    </citation>
    <scope>NUCLEOTIDE SEQUENCE</scope>
    <source>
        <strain evidence="7">ChiHjej11B10-15683</strain>
    </source>
</reference>
<feature type="binding site" evidence="3">
    <location>
        <position position="97"/>
    </location>
    <ligand>
        <name>NAD(+)</name>
        <dbReference type="ChEBI" id="CHEBI:57540"/>
    </ligand>
</feature>
<dbReference type="EMBL" id="DYVQ01000073">
    <property type="protein sequence ID" value="HJF74271.1"/>
    <property type="molecule type" value="Genomic_DNA"/>
</dbReference>
<dbReference type="GO" id="GO:0004459">
    <property type="term" value="F:L-lactate dehydrogenase (NAD+) activity"/>
    <property type="evidence" value="ECO:0007669"/>
    <property type="project" value="TreeGrafter"/>
</dbReference>
<dbReference type="PANTHER" id="PTHR43128">
    <property type="entry name" value="L-2-HYDROXYCARBOXYLATE DEHYDROGENASE (NAD(P)(+))"/>
    <property type="match status" value="1"/>
</dbReference>
<proteinExistence type="inferred from homology"/>
<dbReference type="InterPro" id="IPR001236">
    <property type="entry name" value="Lactate/malate_DH_N"/>
</dbReference>
<gene>
    <name evidence="7" type="ORF">K8W15_08825</name>
</gene>
<feature type="domain" description="Lactate/malate dehydrogenase C-terminal" evidence="6">
    <location>
        <begin position="147"/>
        <end position="300"/>
    </location>
</feature>
<dbReference type="Pfam" id="PF00056">
    <property type="entry name" value="Ldh_1_N"/>
    <property type="match status" value="1"/>
</dbReference>
<dbReference type="Proteomes" id="UP000749334">
    <property type="component" value="Unassembled WGS sequence"/>
</dbReference>
<feature type="binding site" evidence="3">
    <location>
        <begin position="120"/>
        <end position="122"/>
    </location>
    <ligand>
        <name>NAD(+)</name>
        <dbReference type="ChEBI" id="CHEBI:57540"/>
    </ligand>
</feature>
<accession>A0A921L1Q9</accession>
<dbReference type="PIRSF" id="PIRSF000102">
    <property type="entry name" value="Lac_mal_DH"/>
    <property type="match status" value="1"/>
</dbReference>
<dbReference type="InterPro" id="IPR015955">
    <property type="entry name" value="Lactate_DH/Glyco_Ohase_4_C"/>
</dbReference>
<evidence type="ECO:0000256" key="1">
    <source>
        <dbReference type="ARBA" id="ARBA00003966"/>
    </source>
</evidence>
<dbReference type="Pfam" id="PF02866">
    <property type="entry name" value="Ldh_1_C"/>
    <property type="match status" value="1"/>
</dbReference>
<dbReference type="GO" id="GO:0006089">
    <property type="term" value="P:lactate metabolic process"/>
    <property type="evidence" value="ECO:0007669"/>
    <property type="project" value="TreeGrafter"/>
</dbReference>
<comment type="caution">
    <text evidence="7">The sequence shown here is derived from an EMBL/GenBank/DDBJ whole genome shotgun (WGS) entry which is preliminary data.</text>
</comment>
<dbReference type="InterPro" id="IPR001557">
    <property type="entry name" value="L-lactate/malate_DH"/>
</dbReference>
<comment type="function">
    <text evidence="1">Catalyzes the reversible oxidation of malate to oxaloacetate.</text>
</comment>
<evidence type="ECO:0000259" key="6">
    <source>
        <dbReference type="Pfam" id="PF02866"/>
    </source>
</evidence>
<organism evidence="7 8">
    <name type="scientific">Gallibacterium anatis</name>
    <dbReference type="NCBI Taxonomy" id="750"/>
    <lineage>
        <taxon>Bacteria</taxon>
        <taxon>Pseudomonadati</taxon>
        <taxon>Pseudomonadota</taxon>
        <taxon>Gammaproteobacteria</taxon>
        <taxon>Pasteurellales</taxon>
        <taxon>Pasteurellaceae</taxon>
        <taxon>Gallibacterium</taxon>
    </lineage>
</organism>
<dbReference type="SUPFAM" id="SSF51735">
    <property type="entry name" value="NAD(P)-binding Rossmann-fold domains"/>
    <property type="match status" value="1"/>
</dbReference>
<dbReference type="Gene3D" id="3.40.50.720">
    <property type="entry name" value="NAD(P)-binding Rossmann-like Domain"/>
    <property type="match status" value="1"/>
</dbReference>
<comment type="similarity">
    <text evidence="4">Belongs to the LDH/MDH superfamily.</text>
</comment>
<keyword evidence="3" id="KW-0520">NAD</keyword>
<sequence length="305" mass="32994">MMRKIGVIGLGNVGATVAYTIVTKGLADELVLIDSKQEKCTAEYYDLLDSLGRLENYTKLIMQDYQALADADVVITAFGDIKALAEGGDRFLEYHFNKEQAKQVGSALKQVGFNGVIINISNPCDVITGLLQHHSGLSKQQVFGTGTFLDTARMQRAVSQALAQNPHNIEGYVLGEHGESQFAAWSTITVQGEPIVEIAEKLSLNLADLDKAAREGGWLVFNGKKYTSYAIATCAVKLAQAVISDAYLACPVSVYLEQYQCYVGYPAVVARSGIVGIRSLALTADEQQLLATSAKMIAEKTREAL</sequence>
<dbReference type="RefSeq" id="WP_230587370.1">
    <property type="nucleotide sequence ID" value="NZ_JARTCM010000008.1"/>
</dbReference>
<evidence type="ECO:0000256" key="4">
    <source>
        <dbReference type="RuleBase" id="RU003369"/>
    </source>
</evidence>
<feature type="binding site" evidence="3">
    <location>
        <position position="34"/>
    </location>
    <ligand>
        <name>NAD(+)</name>
        <dbReference type="ChEBI" id="CHEBI:57540"/>
    </ligand>
</feature>
<feature type="domain" description="Lactate/malate dehydrogenase N-terminal" evidence="5">
    <location>
        <begin position="4"/>
        <end position="144"/>
    </location>
</feature>